<evidence type="ECO:0000256" key="2">
    <source>
        <dbReference type="ARBA" id="ARBA00022737"/>
    </source>
</evidence>
<dbReference type="Pfam" id="PF13499">
    <property type="entry name" value="EF-hand_7"/>
    <property type="match status" value="2"/>
</dbReference>
<feature type="domain" description="EF-hand" evidence="4">
    <location>
        <begin position="147"/>
        <end position="182"/>
    </location>
</feature>
<dbReference type="Proteomes" id="UP001515500">
    <property type="component" value="Chromosome 14"/>
</dbReference>
<evidence type="ECO:0000313" key="5">
    <source>
        <dbReference type="Proteomes" id="UP001515500"/>
    </source>
</evidence>
<feature type="domain" description="EF-hand" evidence="4">
    <location>
        <begin position="110"/>
        <end position="145"/>
    </location>
</feature>
<evidence type="ECO:0000256" key="1">
    <source>
        <dbReference type="ARBA" id="ARBA00022723"/>
    </source>
</evidence>
<dbReference type="RefSeq" id="XP_039139041.1">
    <property type="nucleotide sequence ID" value="XM_039283107.1"/>
</dbReference>
<dbReference type="InterPro" id="IPR039647">
    <property type="entry name" value="EF_hand_pair_protein_CML-like"/>
</dbReference>
<gene>
    <name evidence="6" type="primary">LOC120276381</name>
</gene>
<dbReference type="Gene3D" id="1.10.238.10">
    <property type="entry name" value="EF-hand"/>
    <property type="match status" value="2"/>
</dbReference>
<proteinExistence type="predicted"/>
<evidence type="ECO:0000256" key="3">
    <source>
        <dbReference type="ARBA" id="ARBA00022837"/>
    </source>
</evidence>
<dbReference type="PANTHER" id="PTHR10891">
    <property type="entry name" value="EF-HAND CALCIUM-BINDING DOMAIN CONTAINING PROTEIN"/>
    <property type="match status" value="1"/>
</dbReference>
<protein>
    <submittedName>
        <fullName evidence="6">Probable calcium-binding protein CML23</fullName>
    </submittedName>
</protein>
<dbReference type="SMART" id="SM00054">
    <property type="entry name" value="EFh"/>
    <property type="match status" value="4"/>
</dbReference>
<organism evidence="5 6">
    <name type="scientific">Dioscorea cayennensis subsp. rotundata</name>
    <name type="common">White Guinea yam</name>
    <name type="synonym">Dioscorea rotundata</name>
    <dbReference type="NCBI Taxonomy" id="55577"/>
    <lineage>
        <taxon>Eukaryota</taxon>
        <taxon>Viridiplantae</taxon>
        <taxon>Streptophyta</taxon>
        <taxon>Embryophyta</taxon>
        <taxon>Tracheophyta</taxon>
        <taxon>Spermatophyta</taxon>
        <taxon>Magnoliopsida</taxon>
        <taxon>Liliopsida</taxon>
        <taxon>Dioscoreales</taxon>
        <taxon>Dioscoreaceae</taxon>
        <taxon>Dioscorea</taxon>
    </lineage>
</organism>
<dbReference type="InterPro" id="IPR011992">
    <property type="entry name" value="EF-hand-dom_pair"/>
</dbReference>
<keyword evidence="3" id="KW-0106">Calcium</keyword>
<sequence>MSSKLHKLKSIFTTKKTSTNFNTSTMIMSKYATMELPNQLKQVFNLIDSNGDGKISPLELKQVLQSLGYDKSIAAREAEGMVKEMDSDGDGFIDLEEFMKVVAKDGDYKKLNEELMQAFLVFDIDKNGFISAKELRRVLVGLGHGSCSVEDCRAMIKAFDKNGDGLVDFNEFQDMMTINTIINSTSKNHFSN</sequence>
<feature type="domain" description="EF-hand" evidence="4">
    <location>
        <begin position="35"/>
        <end position="70"/>
    </location>
</feature>
<keyword evidence="1" id="KW-0479">Metal-binding</keyword>
<dbReference type="InterPro" id="IPR018247">
    <property type="entry name" value="EF_Hand_1_Ca_BS"/>
</dbReference>
<feature type="domain" description="EF-hand" evidence="4">
    <location>
        <begin position="73"/>
        <end position="108"/>
    </location>
</feature>
<dbReference type="AlphaFoldDB" id="A0AB40CGR3"/>
<dbReference type="GO" id="GO:0005509">
    <property type="term" value="F:calcium ion binding"/>
    <property type="evidence" value="ECO:0007669"/>
    <property type="project" value="InterPro"/>
</dbReference>
<dbReference type="InterPro" id="IPR002048">
    <property type="entry name" value="EF_hand_dom"/>
</dbReference>
<accession>A0AB40CGR3</accession>
<dbReference type="PROSITE" id="PS50222">
    <property type="entry name" value="EF_HAND_2"/>
    <property type="match status" value="4"/>
</dbReference>
<dbReference type="CDD" id="cd00051">
    <property type="entry name" value="EFh"/>
    <property type="match status" value="2"/>
</dbReference>
<reference evidence="6" key="1">
    <citation type="submission" date="2025-08" db="UniProtKB">
        <authorList>
            <consortium name="RefSeq"/>
        </authorList>
    </citation>
    <scope>IDENTIFICATION</scope>
</reference>
<keyword evidence="2" id="KW-0677">Repeat</keyword>
<keyword evidence="5" id="KW-1185">Reference proteome</keyword>
<evidence type="ECO:0000259" key="4">
    <source>
        <dbReference type="PROSITE" id="PS50222"/>
    </source>
</evidence>
<dbReference type="GeneID" id="120276381"/>
<name>A0AB40CGR3_DIOCR</name>
<dbReference type="FunFam" id="1.10.238.10:FF:000003">
    <property type="entry name" value="Calmodulin A"/>
    <property type="match status" value="1"/>
</dbReference>
<evidence type="ECO:0000313" key="6">
    <source>
        <dbReference type="RefSeq" id="XP_039139041.1"/>
    </source>
</evidence>
<dbReference type="PROSITE" id="PS00018">
    <property type="entry name" value="EF_HAND_1"/>
    <property type="match status" value="4"/>
</dbReference>
<dbReference type="SUPFAM" id="SSF47473">
    <property type="entry name" value="EF-hand"/>
    <property type="match status" value="1"/>
</dbReference>